<protein>
    <submittedName>
        <fullName evidence="1">UDP-2,4-diacetamido-2,4, 6-trideoxy-beta-L-altropyranose hydrolase</fullName>
    </submittedName>
</protein>
<comment type="caution">
    <text evidence="1">The sequence shown here is derived from an EMBL/GenBank/DDBJ whole genome shotgun (WGS) entry which is preliminary data.</text>
</comment>
<keyword evidence="1" id="KW-0378">Hydrolase</keyword>
<dbReference type="Gene3D" id="3.40.50.11190">
    <property type="match status" value="1"/>
</dbReference>
<name>A0ABN2U0Z8_9MICO</name>
<sequence>MPVHIALRCDARPDIGTGHAVRCLALGDELTARGVRVSILGEISGVAWLEEQVDQRGLAVVPAPAGPGELAAAATELACDAVVLDGYHLDLGCGRALRAAGVAVLSVVDDRFGVGQDADLYLDQNFGAQPTPGIPAERQLLGLDYALFRDEVLRHRPTAPRPAPAGAPRVLAVFGGSDPYAAATVVVPLLLAAGRPLHLTAVAARPEIAEALEGLPTGSGQLVDVVAPTPDLAALAATCDLAVTAAGSSVWEFLCLGLPSLLVCVVDNQGPGYEAVTGQGLAEPFGHLSRLRDDADARALAVATFERILSDPARQGSLAATGMSLVDGRGRARVADALLGAVAARR</sequence>
<dbReference type="RefSeq" id="WP_343989512.1">
    <property type="nucleotide sequence ID" value="NZ_BAAANB010000003.1"/>
</dbReference>
<dbReference type="Proteomes" id="UP001501285">
    <property type="component" value="Unassembled WGS sequence"/>
</dbReference>
<evidence type="ECO:0000313" key="1">
    <source>
        <dbReference type="EMBL" id="GAA2026050.1"/>
    </source>
</evidence>
<dbReference type="SUPFAM" id="SSF53756">
    <property type="entry name" value="UDP-Glycosyltransferase/glycogen phosphorylase"/>
    <property type="match status" value="1"/>
</dbReference>
<dbReference type="Gene3D" id="3.40.50.2000">
    <property type="entry name" value="Glycogen Phosphorylase B"/>
    <property type="match status" value="1"/>
</dbReference>
<proteinExistence type="predicted"/>
<accession>A0ABN2U0Z8</accession>
<gene>
    <name evidence="1" type="primary">pseG</name>
    <name evidence="1" type="ORF">GCM10009740_14750</name>
</gene>
<reference evidence="1 2" key="1">
    <citation type="journal article" date="2019" name="Int. J. Syst. Evol. Microbiol.">
        <title>The Global Catalogue of Microorganisms (GCM) 10K type strain sequencing project: providing services to taxonomists for standard genome sequencing and annotation.</title>
        <authorList>
            <consortium name="The Broad Institute Genomics Platform"/>
            <consortium name="The Broad Institute Genome Sequencing Center for Infectious Disease"/>
            <person name="Wu L."/>
            <person name="Ma J."/>
        </authorList>
    </citation>
    <scope>NUCLEOTIDE SEQUENCE [LARGE SCALE GENOMIC DNA]</scope>
    <source>
        <strain evidence="1 2">JCM 14283</strain>
    </source>
</reference>
<organism evidence="1 2">
    <name type="scientific">Terrabacter terrae</name>
    <dbReference type="NCBI Taxonomy" id="318434"/>
    <lineage>
        <taxon>Bacteria</taxon>
        <taxon>Bacillati</taxon>
        <taxon>Actinomycetota</taxon>
        <taxon>Actinomycetes</taxon>
        <taxon>Micrococcales</taxon>
        <taxon>Intrasporangiaceae</taxon>
        <taxon>Terrabacter</taxon>
    </lineage>
</organism>
<dbReference type="EMBL" id="BAAANB010000003">
    <property type="protein sequence ID" value="GAA2026050.1"/>
    <property type="molecule type" value="Genomic_DNA"/>
</dbReference>
<keyword evidence="2" id="KW-1185">Reference proteome</keyword>
<evidence type="ECO:0000313" key="2">
    <source>
        <dbReference type="Proteomes" id="UP001501285"/>
    </source>
</evidence>
<dbReference type="GO" id="GO:0016787">
    <property type="term" value="F:hydrolase activity"/>
    <property type="evidence" value="ECO:0007669"/>
    <property type="project" value="UniProtKB-KW"/>
</dbReference>